<dbReference type="OrthoDB" id="124329at2759"/>
<evidence type="ECO:0000313" key="5">
    <source>
        <dbReference type="Proteomes" id="UP000243081"/>
    </source>
</evidence>
<comment type="caution">
    <text evidence="4">The sequence shown here is derived from an EMBL/GenBank/DDBJ whole genome shotgun (WGS) entry which is preliminary data.</text>
</comment>
<keyword evidence="1 3" id="KW-0732">Signal</keyword>
<feature type="chain" id="PRO_5008104573" description="ABC-type Fe3+ transport system" evidence="3">
    <location>
        <begin position="18"/>
        <end position="392"/>
    </location>
</feature>
<evidence type="ECO:0008006" key="6">
    <source>
        <dbReference type="Google" id="ProtNLM"/>
    </source>
</evidence>
<evidence type="ECO:0000256" key="3">
    <source>
        <dbReference type="SAM" id="SignalP"/>
    </source>
</evidence>
<dbReference type="PANTHER" id="PTHR30006:SF2">
    <property type="entry name" value="ABC TRANSPORTER SUBSTRATE-BINDING PROTEIN"/>
    <property type="match status" value="1"/>
</dbReference>
<protein>
    <recommendedName>
        <fullName evidence="6">ABC-type Fe3+ transport system</fullName>
    </recommendedName>
</protein>
<evidence type="ECO:0000313" key="4">
    <source>
        <dbReference type="EMBL" id="OAR01609.1"/>
    </source>
</evidence>
<dbReference type="OMA" id="YHDARID"/>
<feature type="signal peptide" evidence="3">
    <location>
        <begin position="1"/>
        <end position="17"/>
    </location>
</feature>
<dbReference type="Gene3D" id="3.40.190.10">
    <property type="entry name" value="Periplasmic binding protein-like II"/>
    <property type="match status" value="2"/>
</dbReference>
<sequence length="392" mass="43108">MLSSYLIFASLASLALGSGEGNETLTGGNGETNEPSTGGNGEPNETFAGATSENRTLDEIHQAALAEGGVVTVWHGGDEVDQQQALKQAFEARFKGMTLNITVDLSKYHDVRVDQQLAGNGSVYVDSVILQTLHDYPRWAQDGALLSYAPAGFDAVDPAFKDENANWYGVYVFFWSNGWNSNKLQGINPPKEYTDWLRPEFKDKLVLTYPHDDDAVLYAFHLIMEQYGEEWFDSLLQQKPLWVRGTATPATIAARSNFTQAAFFAAGGGFGSSPPLNFSQPTQGKYVSWAQYAGILKNAPHVEGAKLLHNYLLSKEFQSASGLWSVRRDIPTPAGYPGLWNETATDPTGFAKFMADRAAVERLRFKFEARLGLAEGLDPIEDAINSTWALRK</sequence>
<dbReference type="AlphaFoldDB" id="A0A179IIQ4"/>
<organism evidence="4 5">
    <name type="scientific">Cordyceps confragosa</name>
    <name type="common">Lecanicillium lecanii</name>
    <dbReference type="NCBI Taxonomy" id="2714763"/>
    <lineage>
        <taxon>Eukaryota</taxon>
        <taxon>Fungi</taxon>
        <taxon>Dikarya</taxon>
        <taxon>Ascomycota</taxon>
        <taxon>Pezizomycotina</taxon>
        <taxon>Sordariomycetes</taxon>
        <taxon>Hypocreomycetidae</taxon>
        <taxon>Hypocreales</taxon>
        <taxon>Cordycipitaceae</taxon>
        <taxon>Akanthomyces</taxon>
    </lineage>
</organism>
<gene>
    <name evidence="4" type="ORF">LLEC1_00459</name>
</gene>
<evidence type="ECO:0000256" key="2">
    <source>
        <dbReference type="SAM" id="MobiDB-lite"/>
    </source>
</evidence>
<keyword evidence="5" id="KW-1185">Reference proteome</keyword>
<dbReference type="EMBL" id="LUKN01001068">
    <property type="protein sequence ID" value="OAR01609.1"/>
    <property type="molecule type" value="Genomic_DNA"/>
</dbReference>
<accession>A0A179IIQ4</accession>
<feature type="region of interest" description="Disordered" evidence="2">
    <location>
        <begin position="19"/>
        <end position="49"/>
    </location>
</feature>
<dbReference type="PANTHER" id="PTHR30006">
    <property type="entry name" value="THIAMINE-BINDING PERIPLASMIC PROTEIN-RELATED"/>
    <property type="match status" value="1"/>
</dbReference>
<reference evidence="4 5" key="1">
    <citation type="submission" date="2016-03" db="EMBL/GenBank/DDBJ databases">
        <title>Fine-scale spatial genetic structure of a fungal parasite of coffee scale insects.</title>
        <authorList>
            <person name="Jackson D."/>
            <person name="Zemenick K.A."/>
            <person name="Malloure B."/>
            <person name="Quandt C.A."/>
            <person name="James T.Y."/>
        </authorList>
    </citation>
    <scope>NUCLEOTIDE SEQUENCE [LARGE SCALE GENOMIC DNA]</scope>
    <source>
        <strain evidence="4 5">UM487</strain>
    </source>
</reference>
<feature type="compositionally biased region" description="Low complexity" evidence="2">
    <location>
        <begin position="21"/>
        <end position="34"/>
    </location>
</feature>
<dbReference type="Proteomes" id="UP000243081">
    <property type="component" value="Unassembled WGS sequence"/>
</dbReference>
<dbReference type="Pfam" id="PF13343">
    <property type="entry name" value="SBP_bac_6"/>
    <property type="match status" value="1"/>
</dbReference>
<evidence type="ECO:0000256" key="1">
    <source>
        <dbReference type="ARBA" id="ARBA00022729"/>
    </source>
</evidence>
<name>A0A179IIQ4_CORDF</name>
<dbReference type="SUPFAM" id="SSF53850">
    <property type="entry name" value="Periplasmic binding protein-like II"/>
    <property type="match status" value="1"/>
</dbReference>
<proteinExistence type="predicted"/>